<sequence length="199" mass="22963">MDKCTSCSRRYPPELFIYKGKTYKTCNNCLTSKAEKKIKLNNDTKPIIETISLQVLSEFVAKLISDVEHNNGISFEARIDLNDDIFPITNLDLKSIARVILDKVEEGDDYPQSSTVLSADGDEERIDPNLYQQCETKVVALEYLVKHLREELSANNIKHIKNVINNMDRVFTMINDIKSSQLNIRRDNTWNSKPWTMFL</sequence>
<dbReference type="Proteomes" id="UP000789405">
    <property type="component" value="Unassembled WGS sequence"/>
</dbReference>
<comment type="caution">
    <text evidence="1">The sequence shown here is derived from an EMBL/GenBank/DDBJ whole genome shotgun (WGS) entry which is preliminary data.</text>
</comment>
<evidence type="ECO:0000313" key="1">
    <source>
        <dbReference type="EMBL" id="CAG8570218.1"/>
    </source>
</evidence>
<gene>
    <name evidence="1" type="ORF">DERYTH_LOCUS6168</name>
</gene>
<dbReference type="AlphaFoldDB" id="A0A9N9BLN3"/>
<dbReference type="EMBL" id="CAJVPY010002729">
    <property type="protein sequence ID" value="CAG8570218.1"/>
    <property type="molecule type" value="Genomic_DNA"/>
</dbReference>
<name>A0A9N9BLN3_9GLOM</name>
<evidence type="ECO:0000313" key="2">
    <source>
        <dbReference type="Proteomes" id="UP000789405"/>
    </source>
</evidence>
<organism evidence="1 2">
    <name type="scientific">Dentiscutata erythropus</name>
    <dbReference type="NCBI Taxonomy" id="1348616"/>
    <lineage>
        <taxon>Eukaryota</taxon>
        <taxon>Fungi</taxon>
        <taxon>Fungi incertae sedis</taxon>
        <taxon>Mucoromycota</taxon>
        <taxon>Glomeromycotina</taxon>
        <taxon>Glomeromycetes</taxon>
        <taxon>Diversisporales</taxon>
        <taxon>Gigasporaceae</taxon>
        <taxon>Dentiscutata</taxon>
    </lineage>
</organism>
<keyword evidence="2" id="KW-1185">Reference proteome</keyword>
<protein>
    <submittedName>
        <fullName evidence="1">16378_t:CDS:1</fullName>
    </submittedName>
</protein>
<reference evidence="1" key="1">
    <citation type="submission" date="2021-06" db="EMBL/GenBank/DDBJ databases">
        <authorList>
            <person name="Kallberg Y."/>
            <person name="Tangrot J."/>
            <person name="Rosling A."/>
        </authorList>
    </citation>
    <scope>NUCLEOTIDE SEQUENCE</scope>
    <source>
        <strain evidence="1">MA453B</strain>
    </source>
</reference>
<accession>A0A9N9BLN3</accession>
<proteinExistence type="predicted"/>